<proteinExistence type="predicted"/>
<reference evidence="3 4" key="1">
    <citation type="journal article" date="2014" name="BMC Genomics">
        <title>Comparison of environmental and isolate Sulfobacillus genomes reveals diverse carbon, sulfur, nitrogen, and hydrogen metabolisms.</title>
        <authorList>
            <person name="Justice N.B."/>
            <person name="Norman A."/>
            <person name="Brown C.T."/>
            <person name="Singh A."/>
            <person name="Thomas B.C."/>
            <person name="Banfield J.F."/>
        </authorList>
    </citation>
    <scope>NUCLEOTIDE SEQUENCE [LARGE SCALE GENOMIC DNA]</scope>
    <source>
        <strain evidence="3">AMDSBA1</strain>
    </source>
</reference>
<dbReference type="EMBL" id="PXYT01000001">
    <property type="protein sequence ID" value="PSR31852.1"/>
    <property type="molecule type" value="Genomic_DNA"/>
</dbReference>
<comment type="caution">
    <text evidence="3">The sequence shown here is derived from an EMBL/GenBank/DDBJ whole genome shotgun (WGS) entry which is preliminary data.</text>
</comment>
<keyword evidence="1" id="KW-0472">Membrane</keyword>
<dbReference type="AlphaFoldDB" id="A0A2T2XBK3"/>
<name>A0A2T2XBK3_9FIRM</name>
<feature type="transmembrane region" description="Helical" evidence="1">
    <location>
        <begin position="6"/>
        <end position="27"/>
    </location>
</feature>
<gene>
    <name evidence="3" type="ORF">C7B43_01120</name>
</gene>
<evidence type="ECO:0000256" key="1">
    <source>
        <dbReference type="SAM" id="Phobius"/>
    </source>
</evidence>
<protein>
    <recommendedName>
        <fullName evidence="2">SHOCT domain-containing protein</fullName>
    </recommendedName>
</protein>
<evidence type="ECO:0000259" key="2">
    <source>
        <dbReference type="Pfam" id="PF09851"/>
    </source>
</evidence>
<dbReference type="Proteomes" id="UP000242699">
    <property type="component" value="Unassembled WGS sequence"/>
</dbReference>
<dbReference type="Pfam" id="PF09851">
    <property type="entry name" value="SHOCT"/>
    <property type="match status" value="1"/>
</dbReference>
<accession>A0A2T2XBK3</accession>
<evidence type="ECO:0000313" key="3">
    <source>
        <dbReference type="EMBL" id="PSR31852.1"/>
    </source>
</evidence>
<keyword evidence="1" id="KW-0812">Transmembrane</keyword>
<keyword evidence="1" id="KW-1133">Transmembrane helix</keyword>
<sequence length="99" mass="11837">MPMEWGTIVFLPFMITMMILAASTAFYHQSPHEHDGEISMSSRHPQYLYRESTADLEKYQGKTPLEIAQERYARGEMTHEEFDIMVKRLQESRHSWQKW</sequence>
<evidence type="ECO:0000313" key="4">
    <source>
        <dbReference type="Proteomes" id="UP000242699"/>
    </source>
</evidence>
<feature type="domain" description="SHOCT" evidence="2">
    <location>
        <begin position="63"/>
        <end position="89"/>
    </location>
</feature>
<organism evidence="3 4">
    <name type="scientific">Sulfobacillus benefaciens</name>
    <dbReference type="NCBI Taxonomy" id="453960"/>
    <lineage>
        <taxon>Bacteria</taxon>
        <taxon>Bacillati</taxon>
        <taxon>Bacillota</taxon>
        <taxon>Clostridia</taxon>
        <taxon>Eubacteriales</taxon>
        <taxon>Clostridiales Family XVII. Incertae Sedis</taxon>
        <taxon>Sulfobacillus</taxon>
    </lineage>
</organism>
<dbReference type="InterPro" id="IPR018649">
    <property type="entry name" value="SHOCT"/>
</dbReference>